<sequence length="366" mass="41842">MKYCIYLILGIFILGLVSCQQKSAEQTPQQFVQSLPQEHPKEINRFQQAGDVYFSHLGYGSIPLDNGTALLALRKPSMLLVVDEKGAVIRQVARQGKGPGEVIDPLYIVRGNEGHTLVYDQIKQKILHFDKQLDFIEEITPQPKEQMSVSEVYPTTKEGKFIIRASSRRIWVDKEASPKLFLSSYTTEGRYGTTVTMKARPIARQIMHGKVVGGRYVPYAESQQIVVHPQTQQLYTYWTGSGKIAELSSDLDTLRTIPVSLPSQRLSDTTYDSLESEIRSKQWETLKEKLPEMKVPVEKMKIDHKGRFWLKLNYRGNTQMWAVMDEEGTFKKIVHLPWGSMLTHISKHHLGVRLDDITFALYEAVE</sequence>
<comment type="caution">
    <text evidence="1">The sequence shown here is derived from an EMBL/GenBank/DDBJ whole genome shotgun (WGS) entry which is preliminary data.</text>
</comment>
<keyword evidence="2" id="KW-1185">Reference proteome</keyword>
<dbReference type="PROSITE" id="PS51257">
    <property type="entry name" value="PROKAR_LIPOPROTEIN"/>
    <property type="match status" value="1"/>
</dbReference>
<dbReference type="EMBL" id="JAALLS010000033">
    <property type="protein sequence ID" value="NGP90090.1"/>
    <property type="molecule type" value="Genomic_DNA"/>
</dbReference>
<proteinExistence type="predicted"/>
<reference evidence="1 2" key="1">
    <citation type="submission" date="2020-02" db="EMBL/GenBank/DDBJ databases">
        <title>Aliifodinibius halophilus 2W32, complete genome.</title>
        <authorList>
            <person name="Li Y."/>
            <person name="Wu S."/>
        </authorList>
    </citation>
    <scope>NUCLEOTIDE SEQUENCE [LARGE SCALE GENOMIC DNA]</scope>
    <source>
        <strain evidence="1 2">2W32</strain>
    </source>
</reference>
<dbReference type="AlphaFoldDB" id="A0A6M1TP41"/>
<dbReference type="Pfam" id="PF17170">
    <property type="entry name" value="DUF5128"/>
    <property type="match status" value="1"/>
</dbReference>
<accession>A0A6M1TP41</accession>
<evidence type="ECO:0000313" key="2">
    <source>
        <dbReference type="Proteomes" id="UP000479132"/>
    </source>
</evidence>
<gene>
    <name evidence="1" type="ORF">G3569_17160</name>
</gene>
<dbReference type="Proteomes" id="UP000479132">
    <property type="component" value="Unassembled WGS sequence"/>
</dbReference>
<organism evidence="1 2">
    <name type="scientific">Fodinibius halophilus</name>
    <dbReference type="NCBI Taxonomy" id="1736908"/>
    <lineage>
        <taxon>Bacteria</taxon>
        <taxon>Pseudomonadati</taxon>
        <taxon>Balneolota</taxon>
        <taxon>Balneolia</taxon>
        <taxon>Balneolales</taxon>
        <taxon>Balneolaceae</taxon>
        <taxon>Fodinibius</taxon>
    </lineage>
</organism>
<name>A0A6M1TP41_9BACT</name>
<evidence type="ECO:0000313" key="1">
    <source>
        <dbReference type="EMBL" id="NGP90090.1"/>
    </source>
</evidence>
<protein>
    <submittedName>
        <fullName evidence="1">6-bladed beta-propeller</fullName>
    </submittedName>
</protein>